<feature type="non-terminal residue" evidence="1">
    <location>
        <position position="35"/>
    </location>
</feature>
<proteinExistence type="predicted"/>
<protein>
    <submittedName>
        <fullName evidence="1">Uncharacterized protein</fullName>
    </submittedName>
</protein>
<evidence type="ECO:0000313" key="1">
    <source>
        <dbReference type="EMBL" id="EKM28460.1"/>
    </source>
</evidence>
<gene>
    <name evidence="1" type="ORF">VCHENC02_5646A</name>
</gene>
<comment type="caution">
    <text evidence="1">The sequence shown here is derived from an EMBL/GenBank/DDBJ whole genome shotgun (WGS) entry which is preliminary data.</text>
</comment>
<evidence type="ECO:0000313" key="2">
    <source>
        <dbReference type="Proteomes" id="UP000008367"/>
    </source>
</evidence>
<name>A0A454CPX3_VIBHA</name>
<dbReference type="AlphaFoldDB" id="A0A454CPX3"/>
<dbReference type="EMBL" id="AJSR01002520">
    <property type="protein sequence ID" value="EKM28460.1"/>
    <property type="molecule type" value="Genomic_DNA"/>
</dbReference>
<organism evidence="1 2">
    <name type="scientific">Vibrio harveyi</name>
    <name type="common">Beneckea harveyi</name>
    <dbReference type="NCBI Taxonomy" id="669"/>
    <lineage>
        <taxon>Bacteria</taxon>
        <taxon>Pseudomonadati</taxon>
        <taxon>Pseudomonadota</taxon>
        <taxon>Gammaproteobacteria</taxon>
        <taxon>Vibrionales</taxon>
        <taxon>Vibrionaceae</taxon>
        <taxon>Vibrio</taxon>
    </lineage>
</organism>
<sequence>MYTITPRLQITVSSSVKIKMISESSSQSISGLKKS</sequence>
<reference evidence="1 2" key="1">
    <citation type="submission" date="2012-10" db="EMBL/GenBank/DDBJ databases">
        <title>Genome sequence of Vibrio Cholerae HENC-02.</title>
        <authorList>
            <person name="Eppinger M."/>
            <person name="Hasan N.A."/>
            <person name="Sengamalay N."/>
            <person name="Hine E."/>
            <person name="Su Q."/>
            <person name="Daugherty S.C."/>
            <person name="Young S."/>
            <person name="Sadzewicz L."/>
            <person name="Tallon L."/>
            <person name="Cebula T.A."/>
            <person name="Ravel J."/>
            <person name="Colwell R.R."/>
        </authorList>
    </citation>
    <scope>NUCLEOTIDE SEQUENCE [LARGE SCALE GENOMIC DNA]</scope>
    <source>
        <strain evidence="1 2">HENC-02</strain>
    </source>
</reference>
<dbReference type="Proteomes" id="UP000008367">
    <property type="component" value="Unassembled WGS sequence"/>
</dbReference>
<accession>A0A454CPX3</accession>